<evidence type="ECO:0000256" key="1">
    <source>
        <dbReference type="ARBA" id="ARBA00022801"/>
    </source>
</evidence>
<dbReference type="PANTHER" id="PTHR46476:SF8">
    <property type="entry name" value="CHITINASE 2-LIKE"/>
    <property type="match status" value="1"/>
</dbReference>
<dbReference type="Proteomes" id="UP001188597">
    <property type="component" value="Unassembled WGS sequence"/>
</dbReference>
<evidence type="ECO:0000256" key="4">
    <source>
        <dbReference type="RuleBase" id="RU004453"/>
    </source>
</evidence>
<feature type="domain" description="GH18" evidence="5">
    <location>
        <begin position="168"/>
        <end position="347"/>
    </location>
</feature>
<accession>A0AA88WBE3</accession>
<dbReference type="PANTHER" id="PTHR46476">
    <property type="entry name" value="CHITINASE 2-LIKE"/>
    <property type="match status" value="1"/>
</dbReference>
<proteinExistence type="inferred from homology"/>
<dbReference type="AlphaFoldDB" id="A0AA88WBE3"/>
<comment type="caution">
    <text evidence="6">The sequence shown here is derived from an EMBL/GenBank/DDBJ whole genome shotgun (WGS) entry which is preliminary data.</text>
</comment>
<organism evidence="6 7">
    <name type="scientific">Escallonia herrerae</name>
    <dbReference type="NCBI Taxonomy" id="1293975"/>
    <lineage>
        <taxon>Eukaryota</taxon>
        <taxon>Viridiplantae</taxon>
        <taxon>Streptophyta</taxon>
        <taxon>Embryophyta</taxon>
        <taxon>Tracheophyta</taxon>
        <taxon>Spermatophyta</taxon>
        <taxon>Magnoliopsida</taxon>
        <taxon>eudicotyledons</taxon>
        <taxon>Gunneridae</taxon>
        <taxon>Pentapetalae</taxon>
        <taxon>asterids</taxon>
        <taxon>campanulids</taxon>
        <taxon>Escalloniales</taxon>
        <taxon>Escalloniaceae</taxon>
        <taxon>Escallonia</taxon>
    </lineage>
</organism>
<comment type="similarity">
    <text evidence="4">Belongs to the glycosyl hydrolase 18 family.</text>
</comment>
<dbReference type="InterPro" id="IPR000677">
    <property type="entry name" value="Chitinase-like"/>
</dbReference>
<dbReference type="EMBL" id="JAVXUP010000601">
    <property type="protein sequence ID" value="KAK3024477.1"/>
    <property type="molecule type" value="Genomic_DNA"/>
</dbReference>
<evidence type="ECO:0000313" key="6">
    <source>
        <dbReference type="EMBL" id="KAK3024477.1"/>
    </source>
</evidence>
<dbReference type="PROSITE" id="PS51910">
    <property type="entry name" value="GH18_2"/>
    <property type="match status" value="2"/>
</dbReference>
<dbReference type="SUPFAM" id="SSF51445">
    <property type="entry name" value="(Trans)glycosidases"/>
    <property type="match status" value="2"/>
</dbReference>
<feature type="domain" description="GH18" evidence="5">
    <location>
        <begin position="1"/>
        <end position="162"/>
    </location>
</feature>
<protein>
    <recommendedName>
        <fullName evidence="5">GH18 domain-containing protein</fullName>
    </recommendedName>
</protein>
<dbReference type="InterPro" id="IPR001223">
    <property type="entry name" value="Glyco_hydro18_cat"/>
</dbReference>
<dbReference type="GO" id="GO:0005975">
    <property type="term" value="P:carbohydrate metabolic process"/>
    <property type="evidence" value="ECO:0007669"/>
    <property type="project" value="InterPro"/>
</dbReference>
<name>A0AA88WBE3_9ASTE</name>
<evidence type="ECO:0000259" key="5">
    <source>
        <dbReference type="PROSITE" id="PS51910"/>
    </source>
</evidence>
<sequence length="347" mass="38659">MGDGSAYFNPSSVDSWVSNAVSSLTDIIQPYNLDGIDIDYEHFNADPDTFAECIGQLITTLKNNGIISFASIAPYDDDQGTTVSQFMKYFETQRSNYNGGMILASFATDGSVGLSPDNGFFNACNRLKSRQELSGIFIWSTDDSMSRGFDMRNNHKHCWQTRTTDSSKLFREYIGAESDMVKLSDVPINSEVEFHFILAFAIDYTNDNHPLPTNGKFRVFWETNQLSPAKIASIKDRNPNVKVSVSLAGDSVGNGKALFAPKSINSWVQNAVSSLTSMITHYSLDGIDVEYENYKSDPETFAECIGQLITSLKKTGTISFASIAPYEDYGPVQRHYLALWEEIRTCH</sequence>
<dbReference type="PROSITE" id="PS01095">
    <property type="entry name" value="GH18_1"/>
    <property type="match status" value="1"/>
</dbReference>
<dbReference type="Pfam" id="PF00704">
    <property type="entry name" value="Glyco_hydro_18"/>
    <property type="match status" value="1"/>
</dbReference>
<dbReference type="GO" id="GO:0004553">
    <property type="term" value="F:hydrolase activity, hydrolyzing O-glycosyl compounds"/>
    <property type="evidence" value="ECO:0007669"/>
    <property type="project" value="InterPro"/>
</dbReference>
<evidence type="ECO:0000256" key="3">
    <source>
        <dbReference type="RuleBase" id="RU000489"/>
    </source>
</evidence>
<keyword evidence="7" id="KW-1185">Reference proteome</keyword>
<keyword evidence="2 3" id="KW-0326">Glycosidase</keyword>
<gene>
    <name evidence="6" type="ORF">RJ639_043198</name>
</gene>
<dbReference type="Gene3D" id="3.20.20.80">
    <property type="entry name" value="Glycosidases"/>
    <property type="match status" value="2"/>
</dbReference>
<dbReference type="PRINTS" id="PR00551">
    <property type="entry name" value="2SGLOBULIN"/>
</dbReference>
<reference evidence="6" key="1">
    <citation type="submission" date="2022-12" db="EMBL/GenBank/DDBJ databases">
        <title>Draft genome assemblies for two species of Escallonia (Escalloniales).</title>
        <authorList>
            <person name="Chanderbali A."/>
            <person name="Dervinis C."/>
            <person name="Anghel I."/>
            <person name="Soltis D."/>
            <person name="Soltis P."/>
            <person name="Zapata F."/>
        </authorList>
    </citation>
    <scope>NUCLEOTIDE SEQUENCE</scope>
    <source>
        <strain evidence="6">UCBG64.0493</strain>
        <tissue evidence="6">Leaf</tissue>
    </source>
</reference>
<evidence type="ECO:0000256" key="2">
    <source>
        <dbReference type="ARBA" id="ARBA00023295"/>
    </source>
</evidence>
<evidence type="ECO:0000313" key="7">
    <source>
        <dbReference type="Proteomes" id="UP001188597"/>
    </source>
</evidence>
<dbReference type="InterPro" id="IPR017853">
    <property type="entry name" value="GH"/>
</dbReference>
<dbReference type="InterPro" id="IPR001579">
    <property type="entry name" value="Glyco_hydro_18_chit_AS"/>
</dbReference>
<keyword evidence="1 3" id="KW-0378">Hydrolase</keyword>